<organism evidence="1 2">
    <name type="scientific">Undibacterium oligocarboniphilum</name>
    <dbReference type="NCBI Taxonomy" id="666702"/>
    <lineage>
        <taxon>Bacteria</taxon>
        <taxon>Pseudomonadati</taxon>
        <taxon>Pseudomonadota</taxon>
        <taxon>Betaproteobacteria</taxon>
        <taxon>Burkholderiales</taxon>
        <taxon>Oxalobacteraceae</taxon>
        <taxon>Undibacterium</taxon>
    </lineage>
</organism>
<proteinExistence type="predicted"/>
<dbReference type="RefSeq" id="WP_176804437.1">
    <property type="nucleotide sequence ID" value="NZ_JABXYJ010000008.1"/>
</dbReference>
<name>A0A850QQ58_9BURK</name>
<comment type="caution">
    <text evidence="1">The sequence shown here is derived from an EMBL/GenBank/DDBJ whole genome shotgun (WGS) entry which is preliminary data.</text>
</comment>
<reference evidence="1 2" key="1">
    <citation type="submission" date="2020-06" db="EMBL/GenBank/DDBJ databases">
        <authorList>
            <person name="Qiu C."/>
            <person name="Liu Z."/>
        </authorList>
    </citation>
    <scope>NUCLEOTIDE SEQUENCE [LARGE SCALE GENOMIC DNA]</scope>
    <source>
        <strain evidence="1 2">EM 1</strain>
    </source>
</reference>
<evidence type="ECO:0000313" key="2">
    <source>
        <dbReference type="Proteomes" id="UP000588051"/>
    </source>
</evidence>
<gene>
    <name evidence="1" type="ORF">HV832_13810</name>
</gene>
<evidence type="ECO:0000313" key="1">
    <source>
        <dbReference type="EMBL" id="NVO78900.1"/>
    </source>
</evidence>
<sequence length="170" mass="19203">MNKITEKIGHKTLQVSEIAPKKSASFSPNLHKYLKERGHFFKNGGLLEDVFIATPETKAAEWFGAGTLVLGYMDDVLFIGTRLMQALSQGDKAQRAAHPCGRGLERIVGFWDRYLEVGRCAIDPHHQEYFLADRFSMDGDTRTCLWCGAKHQRVTTPRIVTVFDESWISA</sequence>
<dbReference type="AlphaFoldDB" id="A0A850QQ58"/>
<dbReference type="Proteomes" id="UP000588051">
    <property type="component" value="Unassembled WGS sequence"/>
</dbReference>
<protein>
    <submittedName>
        <fullName evidence="1">Uncharacterized protein</fullName>
    </submittedName>
</protein>
<accession>A0A850QQ58</accession>
<keyword evidence="2" id="KW-1185">Reference proteome</keyword>
<dbReference type="EMBL" id="JABXYJ010000008">
    <property type="protein sequence ID" value="NVO78900.1"/>
    <property type="molecule type" value="Genomic_DNA"/>
</dbReference>